<dbReference type="SUPFAM" id="SSF48576">
    <property type="entry name" value="Terpenoid synthases"/>
    <property type="match status" value="1"/>
</dbReference>
<feature type="region of interest" description="Disordered" evidence="1">
    <location>
        <begin position="153"/>
        <end position="195"/>
    </location>
</feature>
<evidence type="ECO:0000256" key="1">
    <source>
        <dbReference type="SAM" id="MobiDB-lite"/>
    </source>
</evidence>
<dbReference type="InterPro" id="IPR008949">
    <property type="entry name" value="Isoprenoid_synthase_dom_sf"/>
</dbReference>
<name>A0A9X2RHP0_9PROT</name>
<organism evidence="2 3">
    <name type="scientific">Parvularcula maris</name>
    <dbReference type="NCBI Taxonomy" id="2965077"/>
    <lineage>
        <taxon>Bacteria</taxon>
        <taxon>Pseudomonadati</taxon>
        <taxon>Pseudomonadota</taxon>
        <taxon>Alphaproteobacteria</taxon>
        <taxon>Parvularculales</taxon>
        <taxon>Parvularculaceae</taxon>
        <taxon>Parvularcula</taxon>
    </lineage>
</organism>
<keyword evidence="3" id="KW-1185">Reference proteome</keyword>
<dbReference type="EMBL" id="JANIBC010000003">
    <property type="protein sequence ID" value="MCQ8185130.1"/>
    <property type="molecule type" value="Genomic_DNA"/>
</dbReference>
<protein>
    <submittedName>
        <fullName evidence="2">Squalene/phytoene synthase family protein</fullName>
    </submittedName>
</protein>
<gene>
    <name evidence="2" type="ORF">NOG11_06965</name>
</gene>
<proteinExistence type="predicted"/>
<evidence type="ECO:0000313" key="3">
    <source>
        <dbReference type="Proteomes" id="UP001142610"/>
    </source>
</evidence>
<reference evidence="2" key="1">
    <citation type="submission" date="2022-07" db="EMBL/GenBank/DDBJ databases">
        <title>Parvularcula maris sp. nov., an algicidal bacterium isolated from seawater.</title>
        <authorList>
            <person name="Li F."/>
        </authorList>
    </citation>
    <scope>NUCLEOTIDE SEQUENCE</scope>
    <source>
        <strain evidence="2">BGMRC 0090</strain>
    </source>
</reference>
<dbReference type="RefSeq" id="WP_256618992.1">
    <property type="nucleotide sequence ID" value="NZ_JANIBC010000003.1"/>
</dbReference>
<sequence>MKPDAFAPLTEAQASYLLELVEGLEPDWLLPLPYVPGEGRGAWLSILGFAAEVIASPARVSNGMLGRIRLQWWREALEEVFGSAPVRQHPVVEALSVSLSDHPAKDELQDGLGKLVDGLEPFLEPGEDRSVAESLENRRGIYVPLSIALEMVASPPQPAGSSPSKRGSEDESEGSPTSLTHGMGEVPEGRRGLSDTRDVRNYLSAGNEALLLHALCRIGPAADATPQEDGTEPPSRRFARALGRQPELEAELAAALDQYRRSDTNKTGSLSGLPLTLFRTRGARIERRRNPLAQRLAILRSALTGRS</sequence>
<dbReference type="Proteomes" id="UP001142610">
    <property type="component" value="Unassembled WGS sequence"/>
</dbReference>
<comment type="caution">
    <text evidence="2">The sequence shown here is derived from an EMBL/GenBank/DDBJ whole genome shotgun (WGS) entry which is preliminary data.</text>
</comment>
<dbReference type="AlphaFoldDB" id="A0A9X2RHP0"/>
<accession>A0A9X2RHP0</accession>
<evidence type="ECO:0000313" key="2">
    <source>
        <dbReference type="EMBL" id="MCQ8185130.1"/>
    </source>
</evidence>